<evidence type="ECO:0000256" key="1">
    <source>
        <dbReference type="ARBA" id="ARBA00023157"/>
    </source>
</evidence>
<dbReference type="FunCoup" id="E3ME96">
    <property type="interactions" value="1"/>
</dbReference>
<dbReference type="PANTHER" id="PTHR39385">
    <property type="entry name" value="PROTEIN CBG20422"/>
    <property type="match status" value="1"/>
</dbReference>
<protein>
    <recommendedName>
        <fullName evidence="6">CUB domain-containing protein</fullName>
    </recommendedName>
</protein>
<feature type="signal peptide" evidence="5">
    <location>
        <begin position="1"/>
        <end position="21"/>
    </location>
</feature>
<dbReference type="STRING" id="31234.E3ME96"/>
<feature type="chain" id="PRO_5003176930" description="CUB domain-containing protein" evidence="5">
    <location>
        <begin position="22"/>
        <end position="743"/>
    </location>
</feature>
<evidence type="ECO:0000256" key="2">
    <source>
        <dbReference type="PROSITE-ProRule" id="PRU00059"/>
    </source>
</evidence>
<evidence type="ECO:0000313" key="8">
    <source>
        <dbReference type="Proteomes" id="UP000008281"/>
    </source>
</evidence>
<feature type="domain" description="CUB" evidence="6">
    <location>
        <begin position="544"/>
        <end position="658"/>
    </location>
</feature>
<keyword evidence="4" id="KW-0472">Membrane</keyword>
<dbReference type="AlphaFoldDB" id="E3ME96"/>
<comment type="caution">
    <text evidence="2">Lacks conserved residue(s) required for the propagation of feature annotation.</text>
</comment>
<dbReference type="SMART" id="SM00042">
    <property type="entry name" value="CUB"/>
    <property type="match status" value="2"/>
</dbReference>
<dbReference type="InterPro" id="IPR035914">
    <property type="entry name" value="Sperma_CUB_dom_sf"/>
</dbReference>
<dbReference type="PROSITE" id="PS01180">
    <property type="entry name" value="CUB"/>
    <property type="match status" value="1"/>
</dbReference>
<dbReference type="CDD" id="cd00041">
    <property type="entry name" value="CUB"/>
    <property type="match status" value="1"/>
</dbReference>
<keyword evidence="1" id="KW-1015">Disulfide bond</keyword>
<evidence type="ECO:0000256" key="4">
    <source>
        <dbReference type="SAM" id="Phobius"/>
    </source>
</evidence>
<dbReference type="HOGENOM" id="CLU_014127_0_0_1"/>
<feature type="region of interest" description="Disordered" evidence="3">
    <location>
        <begin position="704"/>
        <end position="743"/>
    </location>
</feature>
<feature type="transmembrane region" description="Helical" evidence="4">
    <location>
        <begin position="673"/>
        <end position="693"/>
    </location>
</feature>
<keyword evidence="8" id="KW-1185">Reference proteome</keyword>
<accession>E3ME96</accession>
<dbReference type="EMBL" id="DS268438">
    <property type="protein sequence ID" value="EFO99491.1"/>
    <property type="molecule type" value="Genomic_DNA"/>
</dbReference>
<dbReference type="PANTHER" id="PTHR39385:SF3">
    <property type="entry name" value="ELRR (EXTRACELLULAR LEUCINE-RICH REPEAT) ONLY"/>
    <property type="match status" value="1"/>
</dbReference>
<keyword evidence="5" id="KW-0732">Signal</keyword>
<evidence type="ECO:0000259" key="6">
    <source>
        <dbReference type="PROSITE" id="PS01180"/>
    </source>
</evidence>
<dbReference type="Pfam" id="PF00431">
    <property type="entry name" value="CUB"/>
    <property type="match status" value="1"/>
</dbReference>
<dbReference type="SUPFAM" id="SSF49854">
    <property type="entry name" value="Spermadhesin, CUB domain"/>
    <property type="match status" value="2"/>
</dbReference>
<keyword evidence="4" id="KW-1133">Transmembrane helix</keyword>
<evidence type="ECO:0000313" key="7">
    <source>
        <dbReference type="EMBL" id="EFO99491.1"/>
    </source>
</evidence>
<dbReference type="Proteomes" id="UP000008281">
    <property type="component" value="Unassembled WGS sequence"/>
</dbReference>
<dbReference type="OMA" id="TSHITHE"/>
<sequence length="743" mass="85461">MKYWLFYSLLLFLLGTHLVKSDDDDILEYKSDIGDCPCEVETYEADEDHGVIKSPNYPKFDGCDGRCIYVIRPHINKTVTIYTSQFEISQRASLIIYTLVEEKGQFIRIPHAKIKRPYSYYYNSGEETFPGFVSAKNAGYEIHFISHTTNYYTSFKMSFDRNYEYEDVCDYPIVDVGLEETVVQRKHQFRAASGCVYMLRANESNVDSDEDEIMINIEESDYNLVSVRSNDAYGKLKAGDLLVRGDAKKYKLLLRSSRARTILKSAYNIQILSHKSSRTDGNYKMTEITAKLIKKKCECGPLTYTIDIKNQSSVSLRSPGFPDLYCPNRDCKYTIKTVNYQYEQDKIGVLEVKIKSMVATRDSLVLRSEDKYYLESNKYKAVTDNIEEHFVIKQQQLFLDYSSYDEYDKRFFEVNVTQIMIDAECSCSFYKEKKIGTAVPAELDITFPAHCTFIYCNFDLKVGDSYRPERSTIEFQVIDAASRDLIVIKDKRHEEKYHGSMLQRKNRFEPIHDSSFTYYRENHASNFTTRLMFNYTVLSRWRTCNGGTEISNVDYDKPVIITNPGFPQGYDNDLLCKFLVNVPAGCRMALSIDEISLENFHDHISIYEGNSTEGKLIQVYTAHISHQVLNVSTTTILIVFQTDQSTTDRGFHITATAQLLLDEPGEDTNTRTYILIALVLVLIVIIVFVLFIYEKYYGSHRIERRNNTGTTGGGNTNGTTMDERDGGNGGNPPARENVFNFMN</sequence>
<dbReference type="OrthoDB" id="5804959at2759"/>
<evidence type="ECO:0000256" key="5">
    <source>
        <dbReference type="SAM" id="SignalP"/>
    </source>
</evidence>
<dbReference type="InterPro" id="IPR000859">
    <property type="entry name" value="CUB_dom"/>
</dbReference>
<evidence type="ECO:0000256" key="3">
    <source>
        <dbReference type="SAM" id="MobiDB-lite"/>
    </source>
</evidence>
<organism evidence="8">
    <name type="scientific">Caenorhabditis remanei</name>
    <name type="common">Caenorhabditis vulgaris</name>
    <dbReference type="NCBI Taxonomy" id="31234"/>
    <lineage>
        <taxon>Eukaryota</taxon>
        <taxon>Metazoa</taxon>
        <taxon>Ecdysozoa</taxon>
        <taxon>Nematoda</taxon>
        <taxon>Chromadorea</taxon>
        <taxon>Rhabditida</taxon>
        <taxon>Rhabditina</taxon>
        <taxon>Rhabditomorpha</taxon>
        <taxon>Rhabditoidea</taxon>
        <taxon>Rhabditidae</taxon>
        <taxon>Peloderinae</taxon>
        <taxon>Caenorhabditis</taxon>
    </lineage>
</organism>
<name>E3ME96_CAERE</name>
<dbReference type="Gene3D" id="2.60.120.290">
    <property type="entry name" value="Spermadhesin, CUB domain"/>
    <property type="match status" value="3"/>
</dbReference>
<dbReference type="eggNOG" id="KOG3138">
    <property type="taxonomic scope" value="Eukaryota"/>
</dbReference>
<keyword evidence="4" id="KW-0812">Transmembrane</keyword>
<proteinExistence type="predicted"/>
<reference evidence="7" key="1">
    <citation type="submission" date="2007-07" db="EMBL/GenBank/DDBJ databases">
        <title>PCAP assembly of the Caenorhabditis remanei genome.</title>
        <authorList>
            <consortium name="The Caenorhabditis remanei Sequencing Consortium"/>
            <person name="Wilson R.K."/>
        </authorList>
    </citation>
    <scope>NUCLEOTIDE SEQUENCE [LARGE SCALE GENOMIC DNA]</scope>
    <source>
        <strain evidence="7">PB4641</strain>
    </source>
</reference>
<gene>
    <name evidence="7" type="ORF">CRE_22350</name>
</gene>
<dbReference type="InParanoid" id="E3ME96"/>